<dbReference type="PROSITE" id="PS51257">
    <property type="entry name" value="PROKAR_LIPOPROTEIN"/>
    <property type="match status" value="1"/>
</dbReference>
<dbReference type="InterPro" id="IPR000682">
    <property type="entry name" value="PCMT"/>
</dbReference>
<accession>A0A381VLX0</accession>
<evidence type="ECO:0000256" key="5">
    <source>
        <dbReference type="ARBA" id="ARBA00022603"/>
    </source>
</evidence>
<dbReference type="FunFam" id="3.40.50.150:FF:000010">
    <property type="entry name" value="Protein-L-isoaspartate O-methyltransferase"/>
    <property type="match status" value="1"/>
</dbReference>
<dbReference type="GO" id="GO:0032259">
    <property type="term" value="P:methylation"/>
    <property type="evidence" value="ECO:0007669"/>
    <property type="project" value="UniProtKB-KW"/>
</dbReference>
<gene>
    <name evidence="8" type="ORF">METZ01_LOCUS94173</name>
</gene>
<comment type="subcellular location">
    <subcellularLocation>
        <location evidence="1">Cytoplasm</location>
    </subcellularLocation>
</comment>
<dbReference type="NCBIfam" id="TIGR00080">
    <property type="entry name" value="pimt"/>
    <property type="match status" value="1"/>
</dbReference>
<dbReference type="EMBL" id="UINC01009209">
    <property type="protein sequence ID" value="SVA41319.1"/>
    <property type="molecule type" value="Genomic_DNA"/>
</dbReference>
<evidence type="ECO:0000256" key="3">
    <source>
        <dbReference type="ARBA" id="ARBA00011890"/>
    </source>
</evidence>
<dbReference type="GO" id="GO:0005737">
    <property type="term" value="C:cytoplasm"/>
    <property type="evidence" value="ECO:0007669"/>
    <property type="project" value="UniProtKB-SubCell"/>
</dbReference>
<dbReference type="PANTHER" id="PTHR11579">
    <property type="entry name" value="PROTEIN-L-ISOASPARTATE O-METHYLTRANSFERASE"/>
    <property type="match status" value="1"/>
</dbReference>
<evidence type="ECO:0000256" key="7">
    <source>
        <dbReference type="ARBA" id="ARBA00022691"/>
    </source>
</evidence>
<protein>
    <recommendedName>
        <fullName evidence="3">protein-L-isoaspartate(D-aspartate) O-methyltransferase</fullName>
        <ecNumber evidence="3">2.1.1.77</ecNumber>
    </recommendedName>
</protein>
<keyword evidence="4" id="KW-0963">Cytoplasm</keyword>
<dbReference type="PANTHER" id="PTHR11579:SF0">
    <property type="entry name" value="PROTEIN-L-ISOASPARTATE(D-ASPARTATE) O-METHYLTRANSFERASE"/>
    <property type="match status" value="1"/>
</dbReference>
<reference evidence="8" key="1">
    <citation type="submission" date="2018-05" db="EMBL/GenBank/DDBJ databases">
        <authorList>
            <person name="Lanie J.A."/>
            <person name="Ng W.-L."/>
            <person name="Kazmierczak K.M."/>
            <person name="Andrzejewski T.M."/>
            <person name="Davidsen T.M."/>
            <person name="Wayne K.J."/>
            <person name="Tettelin H."/>
            <person name="Glass J.I."/>
            <person name="Rusch D."/>
            <person name="Podicherti R."/>
            <person name="Tsui H.-C.T."/>
            <person name="Winkler M.E."/>
        </authorList>
    </citation>
    <scope>NUCLEOTIDE SEQUENCE</scope>
</reference>
<dbReference type="InterPro" id="IPR029063">
    <property type="entry name" value="SAM-dependent_MTases_sf"/>
</dbReference>
<keyword evidence="5" id="KW-0489">Methyltransferase</keyword>
<dbReference type="NCBIfam" id="NF001453">
    <property type="entry name" value="PRK00312.1"/>
    <property type="match status" value="1"/>
</dbReference>
<name>A0A381VLX0_9ZZZZ</name>
<dbReference type="Gene3D" id="3.40.50.150">
    <property type="entry name" value="Vaccinia Virus protein VP39"/>
    <property type="match status" value="1"/>
</dbReference>
<sequence>MKWCTLFFLLFSISCTQSDPGFDQLRKHMIRDQLKSRGIRNNSVLRVMKSVERHKFVPEEYKDRAYDDGPLPIGHGQTISQPYIVAYMTEQLQVSKDHKVLEIGTGSGYQAAVLGELADQVFTIEIVPELAEGARQILKDLKYGNIAVRTGDGYKGWPEEAPFDRVIVTAAPKEIPQALVDQLANGGRMIIPVGKQFFTQYLWMIEKDKKGVVSKEKILPVRFVPMVKE</sequence>
<evidence type="ECO:0000313" key="8">
    <source>
        <dbReference type="EMBL" id="SVA41319.1"/>
    </source>
</evidence>
<organism evidence="8">
    <name type="scientific">marine metagenome</name>
    <dbReference type="NCBI Taxonomy" id="408172"/>
    <lineage>
        <taxon>unclassified sequences</taxon>
        <taxon>metagenomes</taxon>
        <taxon>ecological metagenomes</taxon>
    </lineage>
</organism>
<dbReference type="CDD" id="cd02440">
    <property type="entry name" value="AdoMet_MTases"/>
    <property type="match status" value="1"/>
</dbReference>
<dbReference type="SUPFAM" id="SSF53335">
    <property type="entry name" value="S-adenosyl-L-methionine-dependent methyltransferases"/>
    <property type="match status" value="1"/>
</dbReference>
<dbReference type="HAMAP" id="MF_00090">
    <property type="entry name" value="PIMT"/>
    <property type="match status" value="1"/>
</dbReference>
<dbReference type="AlphaFoldDB" id="A0A381VLX0"/>
<proteinExistence type="inferred from homology"/>
<dbReference type="Pfam" id="PF01135">
    <property type="entry name" value="PCMT"/>
    <property type="match status" value="1"/>
</dbReference>
<dbReference type="EC" id="2.1.1.77" evidence="3"/>
<evidence type="ECO:0000256" key="2">
    <source>
        <dbReference type="ARBA" id="ARBA00005369"/>
    </source>
</evidence>
<comment type="similarity">
    <text evidence="2">Belongs to the methyltransferase superfamily. L-isoaspartyl/D-aspartyl protein methyltransferase family.</text>
</comment>
<evidence type="ECO:0000256" key="6">
    <source>
        <dbReference type="ARBA" id="ARBA00022679"/>
    </source>
</evidence>
<evidence type="ECO:0000256" key="4">
    <source>
        <dbReference type="ARBA" id="ARBA00022490"/>
    </source>
</evidence>
<evidence type="ECO:0000256" key="1">
    <source>
        <dbReference type="ARBA" id="ARBA00004496"/>
    </source>
</evidence>
<dbReference type="GO" id="GO:0004719">
    <property type="term" value="F:protein-L-isoaspartate (D-aspartate) O-methyltransferase activity"/>
    <property type="evidence" value="ECO:0007669"/>
    <property type="project" value="UniProtKB-EC"/>
</dbReference>
<keyword evidence="6" id="KW-0808">Transferase</keyword>
<keyword evidence="7" id="KW-0949">S-adenosyl-L-methionine</keyword>